<dbReference type="PRINTS" id="PR01576">
    <property type="entry name" value="PDEFORMYLASE"/>
</dbReference>
<evidence type="ECO:0000256" key="3">
    <source>
        <dbReference type="ARBA" id="ARBA00022801"/>
    </source>
</evidence>
<sequence>MAILKVAQLGNPVLRKKGEPVPVEDITSEPIQRLIDDMIDTMREYSGVGLAAPQVHESLQILTLEAEGNARYSDVPEIELMVLVNPKIEKFSNEMDEDWEGCLSLTDIWGKVRRAIAITVSAYDRDGNPLTIEAEGFFARVLQHEIDHVYGKVFVDRMTDMSTLSFGRERMRYSAHEDEDATEEVDDQS</sequence>
<dbReference type="Pfam" id="PF01327">
    <property type="entry name" value="Pep_deformylase"/>
    <property type="match status" value="1"/>
</dbReference>
<dbReference type="SUPFAM" id="SSF56420">
    <property type="entry name" value="Peptide deformylase"/>
    <property type="match status" value="1"/>
</dbReference>
<keyword evidence="3 5" id="KW-0378">Hydrolase</keyword>
<dbReference type="Gene3D" id="3.90.45.10">
    <property type="entry name" value="Peptide deformylase"/>
    <property type="match status" value="1"/>
</dbReference>
<keyword evidence="2" id="KW-0479">Metal-binding</keyword>
<dbReference type="PANTHER" id="PTHR10458">
    <property type="entry name" value="PEPTIDE DEFORMYLASE"/>
    <property type="match status" value="1"/>
</dbReference>
<dbReference type="NCBIfam" id="TIGR00079">
    <property type="entry name" value="pept_deformyl"/>
    <property type="match status" value="1"/>
</dbReference>
<dbReference type="PIRSF" id="PIRSF004749">
    <property type="entry name" value="Pep_def"/>
    <property type="match status" value="1"/>
</dbReference>
<dbReference type="InterPro" id="IPR023635">
    <property type="entry name" value="Peptide_deformylase"/>
</dbReference>
<gene>
    <name evidence="5" type="ORF">MNBD_NITROSPINAE01-1627</name>
</gene>
<protein>
    <submittedName>
        <fullName evidence="5">Peptide deformylase</fullName>
        <ecNumber evidence="5">3.5.1.88</ecNumber>
    </submittedName>
</protein>
<proteinExistence type="inferred from homology"/>
<dbReference type="EC" id="3.5.1.88" evidence="5"/>
<dbReference type="NCBIfam" id="NF001159">
    <property type="entry name" value="PRK00150.1-3"/>
    <property type="match status" value="1"/>
</dbReference>
<name>A0A3B1BFU7_9ZZZZ</name>
<comment type="similarity">
    <text evidence="1">Belongs to the polypeptide deformylase family.</text>
</comment>
<dbReference type="CDD" id="cd00487">
    <property type="entry name" value="Pep_deformylase"/>
    <property type="match status" value="1"/>
</dbReference>
<dbReference type="PANTHER" id="PTHR10458:SF22">
    <property type="entry name" value="PEPTIDE DEFORMYLASE"/>
    <property type="match status" value="1"/>
</dbReference>
<dbReference type="GO" id="GO:0042586">
    <property type="term" value="F:peptide deformylase activity"/>
    <property type="evidence" value="ECO:0007669"/>
    <property type="project" value="UniProtKB-EC"/>
</dbReference>
<evidence type="ECO:0000313" key="5">
    <source>
        <dbReference type="EMBL" id="VAX14992.1"/>
    </source>
</evidence>
<evidence type="ECO:0000256" key="4">
    <source>
        <dbReference type="ARBA" id="ARBA00022917"/>
    </source>
</evidence>
<dbReference type="GO" id="GO:0005739">
    <property type="term" value="C:mitochondrion"/>
    <property type="evidence" value="ECO:0007669"/>
    <property type="project" value="UniProtKB-ARBA"/>
</dbReference>
<dbReference type="GO" id="GO:0006412">
    <property type="term" value="P:translation"/>
    <property type="evidence" value="ECO:0007669"/>
    <property type="project" value="UniProtKB-KW"/>
</dbReference>
<reference evidence="5" key="1">
    <citation type="submission" date="2018-06" db="EMBL/GenBank/DDBJ databases">
        <authorList>
            <person name="Zhirakovskaya E."/>
        </authorList>
    </citation>
    <scope>NUCLEOTIDE SEQUENCE</scope>
</reference>
<dbReference type="FunFam" id="3.90.45.10:FF:000003">
    <property type="entry name" value="Peptide deformylase"/>
    <property type="match status" value="1"/>
</dbReference>
<dbReference type="AlphaFoldDB" id="A0A3B1BFU7"/>
<dbReference type="GO" id="GO:0046872">
    <property type="term" value="F:metal ion binding"/>
    <property type="evidence" value="ECO:0007669"/>
    <property type="project" value="UniProtKB-KW"/>
</dbReference>
<organism evidence="5">
    <name type="scientific">hydrothermal vent metagenome</name>
    <dbReference type="NCBI Taxonomy" id="652676"/>
    <lineage>
        <taxon>unclassified sequences</taxon>
        <taxon>metagenomes</taxon>
        <taxon>ecological metagenomes</taxon>
    </lineage>
</organism>
<keyword evidence="4" id="KW-0648">Protein biosynthesis</keyword>
<evidence type="ECO:0000256" key="1">
    <source>
        <dbReference type="ARBA" id="ARBA00010759"/>
    </source>
</evidence>
<dbReference type="InterPro" id="IPR036821">
    <property type="entry name" value="Peptide_deformylase_sf"/>
</dbReference>
<accession>A0A3B1BFU7</accession>
<evidence type="ECO:0000256" key="2">
    <source>
        <dbReference type="ARBA" id="ARBA00022723"/>
    </source>
</evidence>
<dbReference type="HAMAP" id="MF_00163">
    <property type="entry name" value="Pep_deformylase"/>
    <property type="match status" value="1"/>
</dbReference>
<dbReference type="EMBL" id="UOGC01000002">
    <property type="protein sequence ID" value="VAX14992.1"/>
    <property type="molecule type" value="Genomic_DNA"/>
</dbReference>